<dbReference type="EMBL" id="UOEW01000307">
    <property type="protein sequence ID" value="VAW41471.1"/>
    <property type="molecule type" value="Genomic_DNA"/>
</dbReference>
<reference evidence="1" key="1">
    <citation type="submission" date="2018-06" db="EMBL/GenBank/DDBJ databases">
        <authorList>
            <person name="Zhirakovskaya E."/>
        </authorList>
    </citation>
    <scope>NUCLEOTIDE SEQUENCE</scope>
</reference>
<dbReference type="Gene3D" id="3.30.2310.20">
    <property type="entry name" value="RelE-like"/>
    <property type="match status" value="1"/>
</dbReference>
<dbReference type="InterPro" id="IPR035093">
    <property type="entry name" value="RelE/ParE_toxin_dom_sf"/>
</dbReference>
<evidence type="ECO:0008006" key="2">
    <source>
        <dbReference type="Google" id="ProtNLM"/>
    </source>
</evidence>
<dbReference type="AlphaFoldDB" id="A0A3B0VEX5"/>
<proteinExistence type="predicted"/>
<gene>
    <name evidence="1" type="ORF">MNBD_GAMMA01-1713</name>
</gene>
<organism evidence="1">
    <name type="scientific">hydrothermal vent metagenome</name>
    <dbReference type="NCBI Taxonomy" id="652676"/>
    <lineage>
        <taxon>unclassified sequences</taxon>
        <taxon>metagenomes</taxon>
        <taxon>ecological metagenomes</taxon>
    </lineage>
</organism>
<sequence>MSFAFHPEAEEEFNAAIEYYEEIEPGLGYDFAIEVHSTIQRSVDFPNAWAVLDGEIRRSLVRRFPYGVLYSKEKEGLFIVAVMNLHRDPDYWKHRK</sequence>
<accession>A0A3B0VEX5</accession>
<evidence type="ECO:0000313" key="1">
    <source>
        <dbReference type="EMBL" id="VAW41471.1"/>
    </source>
</evidence>
<protein>
    <recommendedName>
        <fullName evidence="2">Death on curing protein, Doc toxin</fullName>
    </recommendedName>
</protein>
<name>A0A3B0VEX5_9ZZZZ</name>